<evidence type="ECO:0000256" key="6">
    <source>
        <dbReference type="ARBA" id="ARBA00023170"/>
    </source>
</evidence>
<dbReference type="GO" id="GO:0005886">
    <property type="term" value="C:plasma membrane"/>
    <property type="evidence" value="ECO:0007669"/>
    <property type="project" value="TreeGrafter"/>
</dbReference>
<dbReference type="PANTHER" id="PTHR24061">
    <property type="entry name" value="CALCIUM-SENSING RECEPTOR-RELATED"/>
    <property type="match status" value="1"/>
</dbReference>
<evidence type="ECO:0000313" key="10">
    <source>
        <dbReference type="Proteomes" id="UP000030759"/>
    </source>
</evidence>
<dbReference type="EMBL" id="KE680294">
    <property type="protein sequence ID" value="ERE72704.1"/>
    <property type="molecule type" value="Genomic_DNA"/>
</dbReference>
<dbReference type="Proteomes" id="UP000030759">
    <property type="component" value="Unassembled WGS sequence"/>
</dbReference>
<evidence type="ECO:0000256" key="3">
    <source>
        <dbReference type="ARBA" id="ARBA00022729"/>
    </source>
</evidence>
<keyword evidence="5" id="KW-0472">Membrane</keyword>
<comment type="subcellular location">
    <subcellularLocation>
        <location evidence="1">Membrane</location>
        <topology evidence="1">Multi-pass membrane protein</topology>
    </subcellularLocation>
</comment>
<evidence type="ECO:0000256" key="7">
    <source>
        <dbReference type="ARBA" id="ARBA00023180"/>
    </source>
</evidence>
<evidence type="ECO:0000256" key="4">
    <source>
        <dbReference type="ARBA" id="ARBA00022989"/>
    </source>
</evidence>
<dbReference type="SUPFAM" id="SSF53822">
    <property type="entry name" value="Periplasmic binding protein-like I"/>
    <property type="match status" value="1"/>
</dbReference>
<evidence type="ECO:0000259" key="8">
    <source>
        <dbReference type="Pfam" id="PF01094"/>
    </source>
</evidence>
<name>A0A061I0C8_CRIGR</name>
<accession>A0A061I0C8</accession>
<gene>
    <name evidence="9" type="ORF">H671_5g14815</name>
</gene>
<evidence type="ECO:0000313" key="9">
    <source>
        <dbReference type="EMBL" id="ERE72704.1"/>
    </source>
</evidence>
<dbReference type="Pfam" id="PF01094">
    <property type="entry name" value="ANF_receptor"/>
    <property type="match status" value="1"/>
</dbReference>
<evidence type="ECO:0000256" key="5">
    <source>
        <dbReference type="ARBA" id="ARBA00023136"/>
    </source>
</evidence>
<reference evidence="10" key="1">
    <citation type="journal article" date="2013" name="Nat. Biotechnol.">
        <title>Chinese hamster genome sequenced from sorted chromosomes.</title>
        <authorList>
            <person name="Brinkrolf K."/>
            <person name="Rupp O."/>
            <person name="Laux H."/>
            <person name="Kollin F."/>
            <person name="Ernst W."/>
            <person name="Linke B."/>
            <person name="Kofler R."/>
            <person name="Romand S."/>
            <person name="Hesse F."/>
            <person name="Budach W.E."/>
            <person name="Galosy S."/>
            <person name="Muller D."/>
            <person name="Noll T."/>
            <person name="Wienberg J."/>
            <person name="Jostock T."/>
            <person name="Leonard M."/>
            <person name="Grillari J."/>
            <person name="Tauch A."/>
            <person name="Goesmann A."/>
            <person name="Helk B."/>
            <person name="Mott J.E."/>
            <person name="Puhler A."/>
            <person name="Borth N."/>
        </authorList>
    </citation>
    <scope>NUCLEOTIDE SEQUENCE [LARGE SCALE GENOMIC DNA]</scope>
    <source>
        <strain evidence="10">17A/GY</strain>
    </source>
</reference>
<dbReference type="PRINTS" id="PR00248">
    <property type="entry name" value="GPCRMGR"/>
</dbReference>
<evidence type="ECO:0000256" key="2">
    <source>
        <dbReference type="ARBA" id="ARBA00022692"/>
    </source>
</evidence>
<keyword evidence="6 9" id="KW-0675">Receptor</keyword>
<dbReference type="GO" id="GO:0004930">
    <property type="term" value="F:G protein-coupled receptor activity"/>
    <property type="evidence" value="ECO:0007669"/>
    <property type="project" value="InterPro"/>
</dbReference>
<keyword evidence="7" id="KW-0325">Glycoprotein</keyword>
<keyword evidence="4" id="KW-1133">Transmembrane helix</keyword>
<keyword evidence="3" id="KW-0732">Signal</keyword>
<dbReference type="InterPro" id="IPR001828">
    <property type="entry name" value="ANF_lig-bd_rcpt"/>
</dbReference>
<dbReference type="InterPro" id="IPR028082">
    <property type="entry name" value="Peripla_BP_I"/>
</dbReference>
<sequence>TNSEKEEPAFTSTELTSQRARVMEQNYQLLLAMLFAIEEINRNSHLLPNTSLGIEVYNLPFSEMNVLQTVFNWFTGLSTFSPNYFCGIERKSAALLIGIRWKTSELIGTLLHLYKFPQLTFGAFDPGLTEGSQFQSVYQVAPKDTSLPRGIASLMLHFSWNWVGLLITSDHTGAQILSDMRRELDRNGVCIAFVETIPILGASGYYNSVHTVVHIQESSSNVIVIYGDITSLLTVMLLDEDSMMAFKIVINAFIVEGHLSPLNKQLLSGEHRLQDIPTDALVA</sequence>
<dbReference type="InterPro" id="IPR000337">
    <property type="entry name" value="GPCR_3"/>
</dbReference>
<dbReference type="AlphaFoldDB" id="A0A061I0C8"/>
<dbReference type="FunFam" id="3.40.50.2300:FF:000024">
    <property type="entry name" value="Vomeronasal 2, receptor 73"/>
    <property type="match status" value="1"/>
</dbReference>
<protein>
    <submittedName>
        <fullName evidence="9">Vomeronasal type-2 receptor</fullName>
    </submittedName>
</protein>
<evidence type="ECO:0000256" key="1">
    <source>
        <dbReference type="ARBA" id="ARBA00004141"/>
    </source>
</evidence>
<proteinExistence type="predicted"/>
<feature type="domain" description="Receptor ligand binding region" evidence="8">
    <location>
        <begin position="30"/>
        <end position="226"/>
    </location>
</feature>
<dbReference type="PANTHER" id="PTHR24061:SF457">
    <property type="entry name" value="EC1-V2R PHEROMONE RECEPTOR PROTEIN-RELATED"/>
    <property type="match status" value="1"/>
</dbReference>
<keyword evidence="2" id="KW-0812">Transmembrane</keyword>
<dbReference type="Gene3D" id="3.40.50.2300">
    <property type="match status" value="2"/>
</dbReference>
<dbReference type="InterPro" id="IPR000068">
    <property type="entry name" value="GPCR_3_Ca_sens_rcpt-rel"/>
</dbReference>
<feature type="non-terminal residue" evidence="9">
    <location>
        <position position="1"/>
    </location>
</feature>
<organism evidence="9 10">
    <name type="scientific">Cricetulus griseus</name>
    <name type="common">Chinese hamster</name>
    <name type="synonym">Cricetulus barabensis griseus</name>
    <dbReference type="NCBI Taxonomy" id="10029"/>
    <lineage>
        <taxon>Eukaryota</taxon>
        <taxon>Metazoa</taxon>
        <taxon>Chordata</taxon>
        <taxon>Craniata</taxon>
        <taxon>Vertebrata</taxon>
        <taxon>Euteleostomi</taxon>
        <taxon>Mammalia</taxon>
        <taxon>Eutheria</taxon>
        <taxon>Euarchontoglires</taxon>
        <taxon>Glires</taxon>
        <taxon>Rodentia</taxon>
        <taxon>Myomorpha</taxon>
        <taxon>Muroidea</taxon>
        <taxon>Cricetidae</taxon>
        <taxon>Cricetinae</taxon>
        <taxon>Cricetulus</taxon>
    </lineage>
</organism>